<organism evidence="1 2">
    <name type="scientific">Steroidobacter gossypii</name>
    <dbReference type="NCBI Taxonomy" id="2805490"/>
    <lineage>
        <taxon>Bacteria</taxon>
        <taxon>Pseudomonadati</taxon>
        <taxon>Pseudomonadota</taxon>
        <taxon>Gammaproteobacteria</taxon>
        <taxon>Steroidobacterales</taxon>
        <taxon>Steroidobacteraceae</taxon>
        <taxon>Steroidobacter</taxon>
    </lineage>
</organism>
<gene>
    <name evidence="1" type="ORF">JM946_02435</name>
</gene>
<name>A0ABS1WRH8_9GAMM</name>
<comment type="caution">
    <text evidence="1">The sequence shown here is derived from an EMBL/GenBank/DDBJ whole genome shotgun (WGS) entry which is preliminary data.</text>
</comment>
<evidence type="ECO:0000313" key="2">
    <source>
        <dbReference type="Proteomes" id="UP000661077"/>
    </source>
</evidence>
<protein>
    <submittedName>
        <fullName evidence="1">Uncharacterized protein</fullName>
    </submittedName>
</protein>
<dbReference type="RefSeq" id="WP_203165542.1">
    <property type="nucleotide sequence ID" value="NZ_JAEVLS010000001.1"/>
</dbReference>
<sequence length="166" mass="18181">MIAIVSHVETSNEFARLQQVADIASAYDSRPAGAAIFKAAMLFVRAVKAGTMGSSLMRATGARPISAMQETDNPFSEAFGKAVDLGNRIADTDDKADIWDIADGLLAGAVQYWLYSRQPCSDPECEECQPISTAQGRIEELRKLMRQFAEESEYFHSPTDRNVGRA</sequence>
<reference evidence="1 2" key="1">
    <citation type="journal article" date="2021" name="Int. J. Syst. Evol. Microbiol.">
        <title>Steroidobacter gossypii sp. nov., isolated from soil of cotton cropping field.</title>
        <authorList>
            <person name="Huang R."/>
            <person name="Yang S."/>
            <person name="Zhen C."/>
            <person name="Liu W."/>
        </authorList>
    </citation>
    <scope>NUCLEOTIDE SEQUENCE [LARGE SCALE GENOMIC DNA]</scope>
    <source>
        <strain evidence="1 2">S1-65</strain>
    </source>
</reference>
<accession>A0ABS1WRH8</accession>
<proteinExistence type="predicted"/>
<dbReference type="EMBL" id="JAEVLS010000001">
    <property type="protein sequence ID" value="MBM0103578.1"/>
    <property type="molecule type" value="Genomic_DNA"/>
</dbReference>
<evidence type="ECO:0000313" key="1">
    <source>
        <dbReference type="EMBL" id="MBM0103578.1"/>
    </source>
</evidence>
<keyword evidence="2" id="KW-1185">Reference proteome</keyword>
<dbReference type="Proteomes" id="UP000661077">
    <property type="component" value="Unassembled WGS sequence"/>
</dbReference>